<organism evidence="3 4">
    <name type="scientific">Niveibacterium microcysteis</name>
    <dbReference type="NCBI Taxonomy" id="2811415"/>
    <lineage>
        <taxon>Bacteria</taxon>
        <taxon>Pseudomonadati</taxon>
        <taxon>Pseudomonadota</taxon>
        <taxon>Betaproteobacteria</taxon>
        <taxon>Rhodocyclales</taxon>
        <taxon>Rhodocyclaceae</taxon>
        <taxon>Niveibacterium</taxon>
    </lineage>
</organism>
<dbReference type="Pfam" id="PF07589">
    <property type="entry name" value="PEP-CTERM"/>
    <property type="match status" value="1"/>
</dbReference>
<dbReference type="NCBIfam" id="TIGR02595">
    <property type="entry name" value="PEP_CTERM"/>
    <property type="match status" value="1"/>
</dbReference>
<name>A0ABX7M4K4_9RHOO</name>
<protein>
    <submittedName>
        <fullName evidence="3">PEP-CTERM sorting domain-containing protein</fullName>
    </submittedName>
</protein>
<keyword evidence="4" id="KW-1185">Reference proteome</keyword>
<reference evidence="3 4" key="1">
    <citation type="submission" date="2021-02" db="EMBL/GenBank/DDBJ databases">
        <title>Niveibacterium changnyeongensis HC41.</title>
        <authorList>
            <person name="Kang M."/>
        </authorList>
    </citation>
    <scope>NUCLEOTIDE SEQUENCE [LARGE SCALE GENOMIC DNA]</scope>
    <source>
        <strain evidence="3 4">HC41</strain>
    </source>
</reference>
<keyword evidence="1" id="KW-0732">Signal</keyword>
<accession>A0ABX7M4K4</accession>
<evidence type="ECO:0000259" key="2">
    <source>
        <dbReference type="Pfam" id="PF07589"/>
    </source>
</evidence>
<dbReference type="EMBL" id="CP071060">
    <property type="protein sequence ID" value="QSI76673.1"/>
    <property type="molecule type" value="Genomic_DNA"/>
</dbReference>
<dbReference type="InterPro" id="IPR013424">
    <property type="entry name" value="Ice-binding_C"/>
</dbReference>
<evidence type="ECO:0000313" key="4">
    <source>
        <dbReference type="Proteomes" id="UP000663570"/>
    </source>
</evidence>
<feature type="chain" id="PRO_5045226380" evidence="1">
    <location>
        <begin position="22"/>
        <end position="195"/>
    </location>
</feature>
<dbReference type="RefSeq" id="WP_172202556.1">
    <property type="nucleotide sequence ID" value="NZ_CP071060.1"/>
</dbReference>
<gene>
    <name evidence="3" type="ORF">JY500_19780</name>
</gene>
<sequence>MKLGKLIVAILASAAATASFAFPIAPLGTEGIKVTVTSTDTIVATYQGNSAGYSNDLYLALNGLGAPGDDGDLSNDLFLFNNHASAVGSTVALGSFAVGTELIFRLHVNNTGDDFYTGPSTRNADGKAHARVQSEWMPHEALVSFEDLFNTPEYPAGYNDLSFSFTNTRGAEVPEPGTLALIGLGLAAAALRRRA</sequence>
<dbReference type="Proteomes" id="UP000663570">
    <property type="component" value="Chromosome"/>
</dbReference>
<feature type="signal peptide" evidence="1">
    <location>
        <begin position="1"/>
        <end position="21"/>
    </location>
</feature>
<evidence type="ECO:0000256" key="1">
    <source>
        <dbReference type="SAM" id="SignalP"/>
    </source>
</evidence>
<feature type="domain" description="Ice-binding protein C-terminal" evidence="2">
    <location>
        <begin position="173"/>
        <end position="194"/>
    </location>
</feature>
<evidence type="ECO:0000313" key="3">
    <source>
        <dbReference type="EMBL" id="QSI76673.1"/>
    </source>
</evidence>
<proteinExistence type="predicted"/>